<accession>A0ABW5NB49</accession>
<comment type="caution">
    <text evidence="2">The sequence shown here is derived from an EMBL/GenBank/DDBJ whole genome shotgun (WGS) entry which is preliminary data.</text>
</comment>
<keyword evidence="1" id="KW-0812">Transmembrane</keyword>
<dbReference type="RefSeq" id="WP_176027055.1">
    <property type="nucleotide sequence ID" value="NZ_JBHSJV010000001.1"/>
</dbReference>
<keyword evidence="1" id="KW-1133">Transmembrane helix</keyword>
<gene>
    <name evidence="2" type="ORF">ACFSTE_14820</name>
</gene>
<dbReference type="Proteomes" id="UP001597459">
    <property type="component" value="Unassembled WGS sequence"/>
</dbReference>
<keyword evidence="1" id="KW-0472">Membrane</keyword>
<feature type="transmembrane region" description="Helical" evidence="1">
    <location>
        <begin position="7"/>
        <end position="27"/>
    </location>
</feature>
<keyword evidence="3" id="KW-1185">Reference proteome</keyword>
<sequence length="156" mass="17605">MLKGKKGLYILFPVVAFIWGAIIYQVVDAFSEDDPVIADPTTITMATIKTKERAPFSIHTISRDPFLGKAYKIARRKEVKKPSVVSQKPPIIWPSIRYKGRVSNQNTADAVFLLEINGTEYLIKKNQSEAAVTVLKGTATYIRLRYQGKTKQFNLL</sequence>
<reference evidence="3" key="1">
    <citation type="journal article" date="2019" name="Int. J. Syst. Evol. Microbiol.">
        <title>The Global Catalogue of Microorganisms (GCM) 10K type strain sequencing project: providing services to taxonomists for standard genome sequencing and annotation.</title>
        <authorList>
            <consortium name="The Broad Institute Genomics Platform"/>
            <consortium name="The Broad Institute Genome Sequencing Center for Infectious Disease"/>
            <person name="Wu L."/>
            <person name="Ma J."/>
        </authorList>
    </citation>
    <scope>NUCLEOTIDE SEQUENCE [LARGE SCALE GENOMIC DNA]</scope>
    <source>
        <strain evidence="3">KCTC 42423</strain>
    </source>
</reference>
<protein>
    <submittedName>
        <fullName evidence="2">Uncharacterized protein</fullName>
    </submittedName>
</protein>
<organism evidence="2 3">
    <name type="scientific">Aquimarina hainanensis</name>
    <dbReference type="NCBI Taxonomy" id="1578017"/>
    <lineage>
        <taxon>Bacteria</taxon>
        <taxon>Pseudomonadati</taxon>
        <taxon>Bacteroidota</taxon>
        <taxon>Flavobacteriia</taxon>
        <taxon>Flavobacteriales</taxon>
        <taxon>Flavobacteriaceae</taxon>
        <taxon>Aquimarina</taxon>
    </lineage>
</organism>
<proteinExistence type="predicted"/>
<name>A0ABW5NB49_9FLAO</name>
<evidence type="ECO:0000313" key="3">
    <source>
        <dbReference type="Proteomes" id="UP001597459"/>
    </source>
</evidence>
<evidence type="ECO:0000313" key="2">
    <source>
        <dbReference type="EMBL" id="MFD2592109.1"/>
    </source>
</evidence>
<dbReference type="EMBL" id="JBHULX010000030">
    <property type="protein sequence ID" value="MFD2592109.1"/>
    <property type="molecule type" value="Genomic_DNA"/>
</dbReference>
<evidence type="ECO:0000256" key="1">
    <source>
        <dbReference type="SAM" id="Phobius"/>
    </source>
</evidence>